<sequence>MARTQEKAHTLMNKWVTSVHRMRMGQTAHRPLSAYECKTATECLYWRNDVVKEIQKKIGQINNPNLPPNTIRDLNDEINRLIRSKGHWDRRIRELGGSIRDAADQNDEDEEPDSALFIGGGNTYKYYGAAKDLPEVRAAMKKDPEEVPKKSRYELYSMITMDYYGFRDEDDGSLLIKEAEAEGKAIEQEVAAWQEREAMKMSTNVH</sequence>
<dbReference type="PANTHER" id="PTHR13021">
    <property type="entry name" value="PRE-MRNA-SPLICING FACTOR ISY1"/>
    <property type="match status" value="1"/>
</dbReference>
<dbReference type="Gene3D" id="1.10.287.660">
    <property type="entry name" value="Helix hairpin bin"/>
    <property type="match status" value="1"/>
</dbReference>
<gene>
    <name evidence="4" type="ORF">GSBLH_T00002415001</name>
</gene>
<dbReference type="GeneID" id="24919586"/>
<name>D8M437_BLAHO</name>
<evidence type="ECO:0000313" key="4">
    <source>
        <dbReference type="EMBL" id="CBK22826.2"/>
    </source>
</evidence>
<organism evidence="4">
    <name type="scientific">Blastocystis hominis</name>
    <dbReference type="NCBI Taxonomy" id="12968"/>
    <lineage>
        <taxon>Eukaryota</taxon>
        <taxon>Sar</taxon>
        <taxon>Stramenopiles</taxon>
        <taxon>Bigyra</taxon>
        <taxon>Opalozoa</taxon>
        <taxon>Opalinata</taxon>
        <taxon>Blastocystidae</taxon>
        <taxon>Blastocystis</taxon>
    </lineage>
</organism>
<dbReference type="Proteomes" id="UP000008312">
    <property type="component" value="Unassembled WGS sequence"/>
</dbReference>
<proteinExistence type="inferred from homology"/>
<dbReference type="GO" id="GO:0005634">
    <property type="term" value="C:nucleus"/>
    <property type="evidence" value="ECO:0007669"/>
    <property type="project" value="UniProtKB-SubCell"/>
</dbReference>
<keyword evidence="5" id="KW-1185">Reference proteome</keyword>
<evidence type="ECO:0000256" key="1">
    <source>
        <dbReference type="ARBA" id="ARBA00004123"/>
    </source>
</evidence>
<dbReference type="InParanoid" id="D8M437"/>
<accession>D8M437</accession>
<dbReference type="RefSeq" id="XP_012896874.1">
    <property type="nucleotide sequence ID" value="XM_013041420.1"/>
</dbReference>
<evidence type="ECO:0000256" key="2">
    <source>
        <dbReference type="ARBA" id="ARBA00007002"/>
    </source>
</evidence>
<comment type="subcellular location">
    <subcellularLocation>
        <location evidence="1">Nucleus</location>
    </subcellularLocation>
</comment>
<dbReference type="FunFam" id="1.10.287.660:FF:000001">
    <property type="entry name" value="pre-mRNA-splicing factor ISY1 homolog"/>
    <property type="match status" value="1"/>
</dbReference>
<comment type="similarity">
    <text evidence="2">Belongs to the ISY1 family.</text>
</comment>
<dbReference type="SUPFAM" id="SSF140102">
    <property type="entry name" value="ISY1 domain-like"/>
    <property type="match status" value="1"/>
</dbReference>
<keyword evidence="3" id="KW-0539">Nucleus</keyword>
<dbReference type="InterPro" id="IPR009360">
    <property type="entry name" value="Isy1"/>
</dbReference>
<dbReference type="GO" id="GO:0000350">
    <property type="term" value="P:generation of catalytic spliceosome for second transesterification step"/>
    <property type="evidence" value="ECO:0007669"/>
    <property type="project" value="InterPro"/>
</dbReference>
<dbReference type="InterPro" id="IPR029012">
    <property type="entry name" value="Helix_hairpin_bin_sf"/>
</dbReference>
<evidence type="ECO:0000256" key="3">
    <source>
        <dbReference type="ARBA" id="ARBA00023242"/>
    </source>
</evidence>
<dbReference type="EMBL" id="FN668651">
    <property type="protein sequence ID" value="CBK22826.2"/>
    <property type="molecule type" value="Genomic_DNA"/>
</dbReference>
<protein>
    <submittedName>
        <fullName evidence="4">Isy1-like splicing</fullName>
    </submittedName>
</protein>
<dbReference type="OMA" id="YHWERRI"/>
<dbReference type="Pfam" id="PF06246">
    <property type="entry name" value="Isy1"/>
    <property type="match status" value="1"/>
</dbReference>
<dbReference type="AlphaFoldDB" id="D8M437"/>
<dbReference type="InterPro" id="IPR037200">
    <property type="entry name" value="Isy1_sf"/>
</dbReference>
<dbReference type="FunCoup" id="D8M437">
    <property type="interactions" value="466"/>
</dbReference>
<dbReference type="OrthoDB" id="1739576at2759"/>
<evidence type="ECO:0000313" key="5">
    <source>
        <dbReference type="Proteomes" id="UP000008312"/>
    </source>
</evidence>
<reference evidence="4" key="1">
    <citation type="submission" date="2010-02" db="EMBL/GenBank/DDBJ databases">
        <title>Sequencing and annotation of the Blastocystis hominis genome.</title>
        <authorList>
            <person name="Wincker P."/>
        </authorList>
    </citation>
    <scope>NUCLEOTIDE SEQUENCE</scope>
    <source>
        <strain evidence="4">Singapore isolate B</strain>
    </source>
</reference>